<evidence type="ECO:0000259" key="4">
    <source>
        <dbReference type="Pfam" id="PF14833"/>
    </source>
</evidence>
<dbReference type="PIRSF" id="PIRSF000103">
    <property type="entry name" value="HIBADH"/>
    <property type="match status" value="1"/>
</dbReference>
<proteinExistence type="predicted"/>
<evidence type="ECO:0000313" key="6">
    <source>
        <dbReference type="Proteomes" id="UP000185622"/>
    </source>
</evidence>
<name>A0ABN4XBE0_9RHOB</name>
<dbReference type="PANTHER" id="PTHR43580:SF2">
    <property type="entry name" value="CYTOKINE-LIKE NUCLEAR FACTOR N-PAC"/>
    <property type="match status" value="1"/>
</dbReference>
<evidence type="ECO:0000259" key="3">
    <source>
        <dbReference type="Pfam" id="PF03446"/>
    </source>
</evidence>
<dbReference type="PANTHER" id="PTHR43580">
    <property type="entry name" value="OXIDOREDUCTASE GLYR1-RELATED"/>
    <property type="match status" value="1"/>
</dbReference>
<keyword evidence="6" id="KW-1185">Reference proteome</keyword>
<evidence type="ECO:0000313" key="5">
    <source>
        <dbReference type="EMBL" id="AQS47399.1"/>
    </source>
</evidence>
<dbReference type="SUPFAM" id="SSF51735">
    <property type="entry name" value="NAD(P)-binding Rossmann-fold domains"/>
    <property type="match status" value="1"/>
</dbReference>
<evidence type="ECO:0000256" key="1">
    <source>
        <dbReference type="ARBA" id="ARBA00023002"/>
    </source>
</evidence>
<accession>A0ABN4XBE0</accession>
<protein>
    <recommendedName>
        <fullName evidence="7">3-hydroxyisobutyrate dehydrogenase</fullName>
    </recommendedName>
</protein>
<evidence type="ECO:0008006" key="7">
    <source>
        <dbReference type="Google" id="ProtNLM"/>
    </source>
</evidence>
<dbReference type="Proteomes" id="UP000185622">
    <property type="component" value="Chromosome"/>
</dbReference>
<evidence type="ECO:0000256" key="2">
    <source>
        <dbReference type="ARBA" id="ARBA00023027"/>
    </source>
</evidence>
<keyword evidence="2" id="KW-0520">NAD</keyword>
<dbReference type="Pfam" id="PF14833">
    <property type="entry name" value="NAD_binding_11"/>
    <property type="match status" value="1"/>
</dbReference>
<reference evidence="5 6" key="1">
    <citation type="submission" date="2017-01" db="EMBL/GenBank/DDBJ databases">
        <title>The complete genome sequence of a sulfur-oxidizing marine bacterium Thioclava sp. 25B10_4T.</title>
        <authorList>
            <person name="Liu Y."/>
            <person name="Lai Q."/>
            <person name="Shao Z."/>
        </authorList>
    </citation>
    <scope>NUCLEOTIDE SEQUENCE [LARGE SCALE GENOMIC DNA]</scope>
    <source>
        <strain evidence="5 6">25B10_4</strain>
    </source>
</reference>
<feature type="domain" description="6-phosphogluconate dehydrogenase NADP-binding" evidence="3">
    <location>
        <begin position="3"/>
        <end position="163"/>
    </location>
</feature>
<dbReference type="EMBL" id="CP019437">
    <property type="protein sequence ID" value="AQS47399.1"/>
    <property type="molecule type" value="Genomic_DNA"/>
</dbReference>
<dbReference type="InterPro" id="IPR051265">
    <property type="entry name" value="HIBADH-related_NP60_sf"/>
</dbReference>
<dbReference type="InterPro" id="IPR006115">
    <property type="entry name" value="6PGDH_NADP-bd"/>
</dbReference>
<dbReference type="Gene3D" id="1.10.1040.10">
    <property type="entry name" value="N-(1-d-carboxylethyl)-l-norvaline Dehydrogenase, domain 2"/>
    <property type="match status" value="1"/>
</dbReference>
<dbReference type="InterPro" id="IPR015815">
    <property type="entry name" value="HIBADH-related"/>
</dbReference>
<gene>
    <name evidence="5" type="ORF">BMG03_05995</name>
</gene>
<dbReference type="Gene3D" id="3.40.50.720">
    <property type="entry name" value="NAD(P)-binding Rossmann-like Domain"/>
    <property type="match status" value="1"/>
</dbReference>
<keyword evidence="1" id="KW-0560">Oxidoreductase</keyword>
<dbReference type="RefSeq" id="WP_075776326.1">
    <property type="nucleotide sequence ID" value="NZ_CP019437.1"/>
</dbReference>
<feature type="domain" description="3-hydroxyisobutyrate dehydrogenase-like NAD-binding" evidence="4">
    <location>
        <begin position="166"/>
        <end position="283"/>
    </location>
</feature>
<dbReference type="Pfam" id="PF03446">
    <property type="entry name" value="NAD_binding_2"/>
    <property type="match status" value="1"/>
</dbReference>
<dbReference type="InterPro" id="IPR008927">
    <property type="entry name" value="6-PGluconate_DH-like_C_sf"/>
</dbReference>
<sequence>MAKIAFLGMGAMGSRMARTLLDAGHDLVVWNRTPERCDPLIEAGATGAETPRDAAAAAEFTISMLRDTDVSREVWCDPDTGAFAGLPESSVAIESSTITPEGAAELGEFARERGLTFLEAPVSGTLPQAENGALVYFLGGEAETAKRVHDVLEPLAKAQHHVGTWGMGARMKLATNAMLGVQVAAWAEIIPMLERGGMDIDLALEALSSTPIWTPNAPYITGTMQRSDFTPQFPVDLISKDFRYAIAEGGEARMPMTEAAKRLFARASEAGHGDENMTGVVQVNRD</sequence>
<dbReference type="InterPro" id="IPR029154">
    <property type="entry name" value="HIBADH-like_NADP-bd"/>
</dbReference>
<dbReference type="InterPro" id="IPR036291">
    <property type="entry name" value="NAD(P)-bd_dom_sf"/>
</dbReference>
<organism evidence="5 6">
    <name type="scientific">Thioclava nitratireducens</name>
    <dbReference type="NCBI Taxonomy" id="1915078"/>
    <lineage>
        <taxon>Bacteria</taxon>
        <taxon>Pseudomonadati</taxon>
        <taxon>Pseudomonadota</taxon>
        <taxon>Alphaproteobacteria</taxon>
        <taxon>Rhodobacterales</taxon>
        <taxon>Paracoccaceae</taxon>
        <taxon>Thioclava</taxon>
    </lineage>
</organism>
<dbReference type="SUPFAM" id="SSF48179">
    <property type="entry name" value="6-phosphogluconate dehydrogenase C-terminal domain-like"/>
    <property type="match status" value="1"/>
</dbReference>
<dbReference type="InterPro" id="IPR013328">
    <property type="entry name" value="6PGD_dom2"/>
</dbReference>